<dbReference type="EMBL" id="WWTN01000009">
    <property type="protein sequence ID" value="MZH55531.1"/>
    <property type="molecule type" value="Genomic_DNA"/>
</dbReference>
<dbReference type="AlphaFoldDB" id="A0A099I1D8"/>
<reference evidence="2" key="2">
    <citation type="journal article" date="2019" name="Nat. Med.">
        <title>A library of human gut bacterial isolates paired with longitudinal multiomics data enables mechanistic microbiome research.</title>
        <authorList>
            <person name="Poyet M."/>
            <person name="Groussin M."/>
            <person name="Gibbons S.M."/>
            <person name="Avila-Pacheco J."/>
            <person name="Jiang X."/>
            <person name="Kearney S.M."/>
            <person name="Perrotta A.R."/>
            <person name="Berdy B."/>
            <person name="Zhao S."/>
            <person name="Lieberman T.D."/>
            <person name="Swanson P.K."/>
            <person name="Smith M."/>
            <person name="Roesemann S."/>
            <person name="Alexander J.E."/>
            <person name="Rich S.A."/>
            <person name="Livny J."/>
            <person name="Vlamakis H."/>
            <person name="Clish C."/>
            <person name="Bullock K."/>
            <person name="Deik A."/>
            <person name="Scott J."/>
            <person name="Pierce K.A."/>
            <person name="Xavier R.J."/>
            <person name="Alm E.J."/>
        </authorList>
    </citation>
    <scope>NUCLEOTIDE SEQUENCE</scope>
    <source>
        <strain evidence="2">BIOML-A12</strain>
    </source>
</reference>
<dbReference type="PANTHER" id="PTHR10000:SF8">
    <property type="entry name" value="HAD SUPERFAMILY HYDROLASE-LIKE, TYPE 3"/>
    <property type="match status" value="1"/>
</dbReference>
<dbReference type="GO" id="GO:0016791">
    <property type="term" value="F:phosphatase activity"/>
    <property type="evidence" value="ECO:0007669"/>
    <property type="project" value="TreeGrafter"/>
</dbReference>
<keyword evidence="2" id="KW-0378">Hydrolase</keyword>
<dbReference type="EMBL" id="JQIF01000110">
    <property type="protein sequence ID" value="KGJ51520.1"/>
    <property type="molecule type" value="Genomic_DNA"/>
</dbReference>
<dbReference type="Gene3D" id="3.30.1240.10">
    <property type="match status" value="1"/>
</dbReference>
<sequence>MYKLIVCSVDDTLLTNNHTLSEDTKEALLQAQQAGARLALISRRSPQNLKKIAEKLQMNTYKGYIAACHGAFLQEMGSERVLRKKEVSLKLVDRIKALAEGQDVTLSIVENGCLYASGIDPYVQLEALLNDMRLCPWEAFEDISDTVLKLYVTGESSALNGFISWMPKTLEEEIKLIRSGRNMCSIVHGDVDKGTALQCIMQDMGIQKEDVLLIADSTNDKAMAPYAGCVSVMANAEDEVRRDAAFLTHSNECDGIVRTLEVLTQDVEVI</sequence>
<evidence type="ECO:0000313" key="2">
    <source>
        <dbReference type="EMBL" id="MZH55531.1"/>
    </source>
</evidence>
<dbReference type="GO" id="GO:0005829">
    <property type="term" value="C:cytosol"/>
    <property type="evidence" value="ECO:0007669"/>
    <property type="project" value="TreeGrafter"/>
</dbReference>
<dbReference type="GO" id="GO:0000287">
    <property type="term" value="F:magnesium ion binding"/>
    <property type="evidence" value="ECO:0007669"/>
    <property type="project" value="TreeGrafter"/>
</dbReference>
<dbReference type="SUPFAM" id="SSF56784">
    <property type="entry name" value="HAD-like"/>
    <property type="match status" value="1"/>
</dbReference>
<dbReference type="InterPro" id="IPR023214">
    <property type="entry name" value="HAD_sf"/>
</dbReference>
<gene>
    <name evidence="1" type="ORF">CIAN88_20380</name>
    <name evidence="2" type="ORF">GT664_07120</name>
</gene>
<proteinExistence type="predicted"/>
<dbReference type="PANTHER" id="PTHR10000">
    <property type="entry name" value="PHOSPHOSERINE PHOSPHATASE"/>
    <property type="match status" value="1"/>
</dbReference>
<dbReference type="InterPro" id="IPR036412">
    <property type="entry name" value="HAD-like_sf"/>
</dbReference>
<organism evidence="1 3">
    <name type="scientific">Clostridium innocuum</name>
    <dbReference type="NCBI Taxonomy" id="1522"/>
    <lineage>
        <taxon>Bacteria</taxon>
        <taxon>Bacillati</taxon>
        <taxon>Bacillota</taxon>
        <taxon>Clostridia</taxon>
        <taxon>Eubacteriales</taxon>
        <taxon>Clostridiaceae</taxon>
        <taxon>Clostridium</taxon>
    </lineage>
</organism>
<dbReference type="Proteomes" id="UP000604383">
    <property type="component" value="Unassembled WGS sequence"/>
</dbReference>
<reference evidence="1 3" key="1">
    <citation type="submission" date="2014-08" db="EMBL/GenBank/DDBJ databases">
        <title>Clostridium innocuum, an unnegligible vancomycin-resistant pathogen causing extra-intestinal infections.</title>
        <authorList>
            <person name="Feng Y."/>
            <person name="Chiu C.-H."/>
        </authorList>
    </citation>
    <scope>NUCLEOTIDE SEQUENCE [LARGE SCALE GENOMIC DNA]</scope>
    <source>
        <strain evidence="1 3">AN88</strain>
    </source>
</reference>
<evidence type="ECO:0000313" key="3">
    <source>
        <dbReference type="Proteomes" id="UP000030008"/>
    </source>
</evidence>
<protein>
    <submittedName>
        <fullName evidence="2">HAD hydrolase family protein</fullName>
    </submittedName>
    <submittedName>
        <fullName evidence="1">Haloacid dehalogenase</fullName>
    </submittedName>
</protein>
<accession>A0A099I1D8</accession>
<name>A0A099I1D8_CLOIN</name>
<comment type="caution">
    <text evidence="1">The sequence shown here is derived from an EMBL/GenBank/DDBJ whole genome shotgun (WGS) entry which is preliminary data.</text>
</comment>
<dbReference type="RefSeq" id="WP_009270598.1">
    <property type="nucleotide sequence ID" value="NZ_CAEUHQ010000001.1"/>
</dbReference>
<evidence type="ECO:0000313" key="1">
    <source>
        <dbReference type="EMBL" id="KGJ51520.1"/>
    </source>
</evidence>
<dbReference type="Gene3D" id="3.40.50.1000">
    <property type="entry name" value="HAD superfamily/HAD-like"/>
    <property type="match status" value="1"/>
</dbReference>
<dbReference type="Pfam" id="PF08282">
    <property type="entry name" value="Hydrolase_3"/>
    <property type="match status" value="1"/>
</dbReference>
<dbReference type="Proteomes" id="UP000030008">
    <property type="component" value="Unassembled WGS sequence"/>
</dbReference>